<feature type="domain" description="UBC core" evidence="10">
    <location>
        <begin position="585"/>
        <end position="736"/>
    </location>
</feature>
<comment type="caution">
    <text evidence="12">The sequence shown here is derived from an EMBL/GenBank/DDBJ whole genome shotgun (WGS) entry which is preliminary data.</text>
</comment>
<feature type="domain" description="VWFA" evidence="11">
    <location>
        <begin position="322"/>
        <end position="518"/>
    </location>
</feature>
<dbReference type="Proteomes" id="UP001152797">
    <property type="component" value="Unassembled WGS sequence"/>
</dbReference>
<accession>A0A9P1C9M3</accession>
<dbReference type="Pfam" id="PF00092">
    <property type="entry name" value="VWA"/>
    <property type="match status" value="1"/>
</dbReference>
<feature type="transmembrane region" description="Helical" evidence="9">
    <location>
        <begin position="1722"/>
        <end position="1738"/>
    </location>
</feature>
<keyword evidence="4" id="KW-0833">Ubl conjugation pathway</keyword>
<keyword evidence="14" id="KW-1185">Reference proteome</keyword>
<dbReference type="Gene3D" id="3.10.110.10">
    <property type="entry name" value="Ubiquitin Conjugating Enzyme"/>
    <property type="match status" value="1"/>
</dbReference>
<feature type="transmembrane region" description="Helical" evidence="9">
    <location>
        <begin position="1529"/>
        <end position="1551"/>
    </location>
</feature>
<sequence>MRASKSAAALILGGSKPELVGINELRTTSLNGLGTLTRPRSAGRLITPRKELSAGLKPRTLVKLEFHFCQGGHGMQFQNLIVTGVKGQAKNLGVQIGWRVYMIDGDIMDSPTQVWQRLQDAQWQWRTVTVVFFTDYRAIRMEEKIKEEEEERREVERLAKLPFTSTSDEKHLEQLKQEFVFQAYIERVEDRAITLQQLLRVVDFSKVMDFLDNKGLGKYAEKIIEVTVASLDDFKMIDAQMAEEIIQTLQLKLVSAQKLRQAVAEAHGARGAYGASEADSWCAISEAPPAPSAPAASTEAATCAAEAPEAPEAESLESLQEVIAICIDRSGSMGTPFAEVTLNVVKGETKDSVAQRTRMEAVKAMFYAFRDRVESIGNDKYHLGLLQFDDKVECLLDTTPCLDRFEAVVDDMKKRGQTAIYSSIVEATKMLQKYFTPDSKVDLRVLVLTDGQNNSGVSPEAACEAANAIGAVVDAILVGHSPDADLRRIVTATEGQCFSISHLGEGFELLESEAVVSLKARRGGAEKPPFVPRQVDFRAIAQREIIQGSNVPRVNDSTKERYAGAKVLSLASVESCNKATPLGPGAVKRVLSELKQLGESSARGIHIFPSEDISFWRVLLEGHPDSPFVGGIFAVDIVLPNDYPFKPPKINFHTPIYHCNVNTNGAICLDILKDSWSPSLSVFKCLESIRALMADPNPDDAMRQWIAELTLAHKQSNGADTRYFDQARENTAKDASLDIDARHISDRENGRLEGQVGNPMSSCRNEILQSIVTGGETLDLSLCQRVLAEDSAQGHQGAQRFSSRRPQLAQESKTAHRLHELVLTKLKDVLPISKAVPRLKGLIEKTSDWNLDFTQCHLEAWLVRPATAEKDCSLLEMLTSQEQPPAFYLIHYWGDLVLNLIDAIRVHMQSRNLEETTTYWMGLFANRPHSLQDAFCPELKSTCFHKAMAACNFKVVLPIDPQTTTLMGTCFSRLWCLYELAMCDQPNVQLDLIQTKLDMHSPVKKTCMVSQLLTKEEQEAELRAPTSGYKAQSDREKSFSLTTMDMALSVSVAKAQITSPTERRQILNSLCHRDASEEVVEEHPEIGQCSKRLRALFALAFWRRVMGGNVSDSDVHRTQLKLVDALHKGFPHRCLELDMAFMQVCSEKLKMLRSAFPPGLQELKLDLREVELRNEDIIALAAGLPRDLEDLTLQLAGNEELNDDGVEVFISKLPNKMRSMALDLKKTSVGKELMQRQGNYESMRQYLAEQAAKAIQCTFVNILPSAFAATESDRICSQILSPAVANSAATEFVLKATGSLPNLLAKRAAMPSLDLTTCDMCYSLATLNPAVLPAHIHTFTLTLGAGDHPYEWGGIFETPESNYMWTAQKVNQNYADPSLTMVAWPVTTFTKEALHALEEQAEDAMNMTCTDVQAGGTIVPASNTCFRLVFQQIAWQSLYNIDASSAAGIAFFTNHVPTEFEATAHYLKDDHGDDIEPKATIPEAAAKATEETTDWGPPMLGALAVNLATFIGVFLLFPPVKKLSARPLFGAMLFAFAAGALLACAFFLLLFEATHLVAVGWSAEVDVLWRWGTMILAGLVLPPVAETICSIIMLAVKGGSAASPSGEESSVEAGKAETEDPVAKFRATARLVGAVVIGDFFHNLCDGFFIGAAFKGCGNSFGWSVIAGTILHELPQEVADFVILTGPDVALGIAKALAANFISGTSVLIGTAIVLSAQVDDATIGLILAFGGGVYLHLGATDCLPKLYDPKLGFGQRLAAFAAFVLGAIVIGLILIGHEHCEISEYPAEYSASKRFGSKNFMLKLRYEALMTAPSPHPNAPVLQRGCAPVDSRGEAW</sequence>
<dbReference type="InterPro" id="IPR003689">
    <property type="entry name" value="ZIP"/>
</dbReference>
<dbReference type="PROSITE" id="PS00183">
    <property type="entry name" value="UBC_1"/>
    <property type="match status" value="1"/>
</dbReference>
<feature type="transmembrane region" description="Helical" evidence="9">
    <location>
        <begin position="1495"/>
        <end position="1517"/>
    </location>
</feature>
<reference evidence="12" key="1">
    <citation type="submission" date="2022-10" db="EMBL/GenBank/DDBJ databases">
        <authorList>
            <person name="Chen Y."/>
            <person name="Dougan E. K."/>
            <person name="Chan C."/>
            <person name="Rhodes N."/>
            <person name="Thang M."/>
        </authorList>
    </citation>
    <scope>NUCLEOTIDE SEQUENCE</scope>
</reference>
<keyword evidence="3 9" id="KW-0812">Transmembrane</keyword>
<evidence type="ECO:0000256" key="3">
    <source>
        <dbReference type="ARBA" id="ARBA00022692"/>
    </source>
</evidence>
<feature type="region of interest" description="Disordered" evidence="8">
    <location>
        <begin position="293"/>
        <end position="314"/>
    </location>
</feature>
<dbReference type="InterPro" id="IPR002035">
    <property type="entry name" value="VWF_A"/>
</dbReference>
<keyword evidence="5 9" id="KW-1133">Transmembrane helix</keyword>
<evidence type="ECO:0000259" key="11">
    <source>
        <dbReference type="PROSITE" id="PS50234"/>
    </source>
</evidence>
<dbReference type="SMART" id="SM00327">
    <property type="entry name" value="VWA"/>
    <property type="match status" value="1"/>
</dbReference>
<proteinExistence type="predicted"/>
<evidence type="ECO:0000313" key="12">
    <source>
        <dbReference type="EMBL" id="CAI3988082.1"/>
    </source>
</evidence>
<dbReference type="GO" id="GO:0016740">
    <property type="term" value="F:transferase activity"/>
    <property type="evidence" value="ECO:0007669"/>
    <property type="project" value="UniProtKB-KW"/>
</dbReference>
<dbReference type="Gene3D" id="3.40.50.410">
    <property type="entry name" value="von Willebrand factor, type A domain"/>
    <property type="match status" value="1"/>
</dbReference>
<dbReference type="OrthoDB" id="7851174at2759"/>
<name>A0A9P1C9M3_9DINO</name>
<dbReference type="Pfam" id="PF02535">
    <property type="entry name" value="Zip"/>
    <property type="match status" value="1"/>
</dbReference>
<dbReference type="EMBL" id="CAMXCT020001228">
    <property type="protein sequence ID" value="CAL1141457.1"/>
    <property type="molecule type" value="Genomic_DNA"/>
</dbReference>
<evidence type="ECO:0000313" key="13">
    <source>
        <dbReference type="EMBL" id="CAL4775394.1"/>
    </source>
</evidence>
<dbReference type="EMBL" id="CAMXCT030001228">
    <property type="protein sequence ID" value="CAL4775394.1"/>
    <property type="molecule type" value="Genomic_DNA"/>
</dbReference>
<dbReference type="SUPFAM" id="SSF53300">
    <property type="entry name" value="vWA-like"/>
    <property type="match status" value="1"/>
</dbReference>
<dbReference type="InterPro" id="IPR000608">
    <property type="entry name" value="UBC"/>
</dbReference>
<reference evidence="13 14" key="2">
    <citation type="submission" date="2024-05" db="EMBL/GenBank/DDBJ databases">
        <authorList>
            <person name="Chen Y."/>
            <person name="Shah S."/>
            <person name="Dougan E. K."/>
            <person name="Thang M."/>
            <person name="Chan C."/>
        </authorList>
    </citation>
    <scope>NUCLEOTIDE SEQUENCE [LARGE SCALE GENOMIC DNA]</scope>
</reference>
<dbReference type="InterPro" id="IPR016135">
    <property type="entry name" value="UBQ-conjugating_enzyme/RWD"/>
</dbReference>
<dbReference type="SUPFAM" id="SSF54495">
    <property type="entry name" value="UBC-like"/>
    <property type="match status" value="1"/>
</dbReference>
<organism evidence="12">
    <name type="scientific">Cladocopium goreaui</name>
    <dbReference type="NCBI Taxonomy" id="2562237"/>
    <lineage>
        <taxon>Eukaryota</taxon>
        <taxon>Sar</taxon>
        <taxon>Alveolata</taxon>
        <taxon>Dinophyceae</taxon>
        <taxon>Suessiales</taxon>
        <taxon>Symbiodiniaceae</taxon>
        <taxon>Cladocopium</taxon>
    </lineage>
</organism>
<feature type="active site" description="Glycyl thioester intermediate" evidence="7">
    <location>
        <position position="668"/>
    </location>
</feature>
<evidence type="ECO:0000256" key="5">
    <source>
        <dbReference type="ARBA" id="ARBA00022989"/>
    </source>
</evidence>
<evidence type="ECO:0000256" key="4">
    <source>
        <dbReference type="ARBA" id="ARBA00022786"/>
    </source>
</evidence>
<feature type="transmembrane region" description="Helical" evidence="9">
    <location>
        <begin position="1571"/>
        <end position="1596"/>
    </location>
</feature>
<evidence type="ECO:0000256" key="6">
    <source>
        <dbReference type="ARBA" id="ARBA00023136"/>
    </source>
</evidence>
<dbReference type="PANTHER" id="PTHR24068">
    <property type="entry name" value="UBIQUITIN-CONJUGATING ENZYME E2"/>
    <property type="match status" value="1"/>
</dbReference>
<dbReference type="PROSITE" id="PS50234">
    <property type="entry name" value="VWFA"/>
    <property type="match status" value="1"/>
</dbReference>
<dbReference type="InterPro" id="IPR023313">
    <property type="entry name" value="UBQ-conjugating_AS"/>
</dbReference>
<dbReference type="PROSITE" id="PS50127">
    <property type="entry name" value="UBC_2"/>
    <property type="match status" value="1"/>
</dbReference>
<evidence type="ECO:0000313" key="14">
    <source>
        <dbReference type="Proteomes" id="UP001152797"/>
    </source>
</evidence>
<evidence type="ECO:0000256" key="9">
    <source>
        <dbReference type="SAM" id="Phobius"/>
    </source>
</evidence>
<dbReference type="CDD" id="cd00198">
    <property type="entry name" value="vWFA"/>
    <property type="match status" value="1"/>
</dbReference>
<dbReference type="InterPro" id="IPR036465">
    <property type="entry name" value="vWFA_dom_sf"/>
</dbReference>
<evidence type="ECO:0000256" key="8">
    <source>
        <dbReference type="SAM" id="MobiDB-lite"/>
    </source>
</evidence>
<dbReference type="SMART" id="SM00212">
    <property type="entry name" value="UBCc"/>
    <property type="match status" value="1"/>
</dbReference>
<dbReference type="EMBL" id="CAMXCT010001228">
    <property type="protein sequence ID" value="CAI3988082.1"/>
    <property type="molecule type" value="Genomic_DNA"/>
</dbReference>
<keyword evidence="6 9" id="KW-0472">Membrane</keyword>
<keyword evidence="2" id="KW-0808">Transferase</keyword>
<feature type="transmembrane region" description="Helical" evidence="9">
    <location>
        <begin position="1697"/>
        <end position="1716"/>
    </location>
</feature>
<dbReference type="GO" id="GO:0016020">
    <property type="term" value="C:membrane"/>
    <property type="evidence" value="ECO:0007669"/>
    <property type="project" value="UniProtKB-SubCell"/>
</dbReference>
<feature type="transmembrane region" description="Helical" evidence="9">
    <location>
        <begin position="1758"/>
        <end position="1777"/>
    </location>
</feature>
<evidence type="ECO:0000256" key="1">
    <source>
        <dbReference type="ARBA" id="ARBA00004141"/>
    </source>
</evidence>
<gene>
    <name evidence="12" type="ORF">C1SCF055_LOCUS15307</name>
</gene>
<evidence type="ECO:0000256" key="7">
    <source>
        <dbReference type="PROSITE-ProRule" id="PRU10133"/>
    </source>
</evidence>
<evidence type="ECO:0000256" key="2">
    <source>
        <dbReference type="ARBA" id="ARBA00022679"/>
    </source>
</evidence>
<dbReference type="Pfam" id="PF00179">
    <property type="entry name" value="UQ_con"/>
    <property type="match status" value="1"/>
</dbReference>
<protein>
    <submittedName>
        <fullName evidence="13">Ubiquitin-conjugating enzyme E2 35</fullName>
    </submittedName>
</protein>
<evidence type="ECO:0000259" key="10">
    <source>
        <dbReference type="PROSITE" id="PS50127"/>
    </source>
</evidence>
<comment type="subcellular location">
    <subcellularLocation>
        <location evidence="1">Membrane</location>
        <topology evidence="1">Multi-pass membrane protein</topology>
    </subcellularLocation>
</comment>
<dbReference type="GO" id="GO:0046873">
    <property type="term" value="F:metal ion transmembrane transporter activity"/>
    <property type="evidence" value="ECO:0007669"/>
    <property type="project" value="InterPro"/>
</dbReference>
<feature type="compositionally biased region" description="Low complexity" evidence="8">
    <location>
        <begin position="293"/>
        <end position="308"/>
    </location>
</feature>